<proteinExistence type="predicted"/>
<gene>
    <name evidence="2" type="ordered locus">AARI_30180</name>
</gene>
<protein>
    <recommendedName>
        <fullName evidence="1">ApeA N-terminal domain-containing protein</fullName>
    </recommendedName>
</protein>
<dbReference type="Pfam" id="PF18862">
    <property type="entry name" value="ApeA_NTD1"/>
    <property type="match status" value="1"/>
</dbReference>
<dbReference type="Proteomes" id="UP000006878">
    <property type="component" value="Chromosome"/>
</dbReference>
<dbReference type="EMBL" id="FQ311875">
    <property type="protein sequence ID" value="CBT77216.1"/>
    <property type="molecule type" value="Genomic_DNA"/>
</dbReference>
<accession>A0ABP1U905</accession>
<name>A0ABP1U905_GLUAR</name>
<keyword evidence="3" id="KW-1185">Reference proteome</keyword>
<feature type="domain" description="ApeA N-terminal" evidence="1">
    <location>
        <begin position="23"/>
        <end position="243"/>
    </location>
</feature>
<evidence type="ECO:0000313" key="3">
    <source>
        <dbReference type="Proteomes" id="UP000006878"/>
    </source>
</evidence>
<reference evidence="3" key="2">
    <citation type="submission" date="2010-07" db="EMBL/GenBank/DDBJ databases">
        <title>Complete genome sequence of Arthrobacter arilaitensis (strain DSM 16368 / CIP 108037 / JCM 13566 / Re117).</title>
        <authorList>
            <person name="Genoscope."/>
        </authorList>
    </citation>
    <scope>NUCLEOTIDE SEQUENCE [LARGE SCALE GENOMIC DNA]</scope>
    <source>
        <strain evidence="3">DSM 16368 / CIP 108037 / IAM 15318 / JCM 13566 / Re117</strain>
    </source>
</reference>
<evidence type="ECO:0000259" key="1">
    <source>
        <dbReference type="Pfam" id="PF18862"/>
    </source>
</evidence>
<reference evidence="3" key="1">
    <citation type="journal article" date="2010" name="PLoS ONE">
        <title>The Arthrobacter arilaitensis Re117 genome sequence reveals its genetic adaptation to the surface of cheese.</title>
        <authorList>
            <person name="Monnet C."/>
            <person name="Loux V."/>
            <person name="Gibrat J.F."/>
            <person name="Spinnler E."/>
            <person name="Barbe V."/>
            <person name="Vacherie B."/>
            <person name="Gavory F."/>
            <person name="Gourbeyre E."/>
            <person name="Siguier P."/>
            <person name="Chandler M."/>
            <person name="Elleuch R."/>
            <person name="Irlinger F."/>
            <person name="Vallaeys T."/>
        </authorList>
    </citation>
    <scope>NUCLEOTIDE SEQUENCE</scope>
    <source>
        <strain evidence="3">DSM 16368 / CIP 108037 / IAM 15318 / JCM 13566 / Re117</strain>
    </source>
</reference>
<evidence type="ECO:0000313" key="2">
    <source>
        <dbReference type="EMBL" id="CBT77216.1"/>
    </source>
</evidence>
<dbReference type="InterPro" id="IPR041223">
    <property type="entry name" value="ApeA_NTD"/>
</dbReference>
<dbReference type="GeneID" id="303186572"/>
<dbReference type="RefSeq" id="WP_013350321.1">
    <property type="nucleotide sequence ID" value="NC_014550.1"/>
</dbReference>
<sequence length="257" mass="28516">MDISSLLSGDSVTGLLVDGEDGTPYVGATLTIDAERGIVLEIPYIEHPEVPQFQHVAKWFKDRQVPPNMILQTVDGDLGLFGNQWKGYRDSNNQSLGMIRPNELVVGEYNGELSQPLLLEKVRSRIDGLSEWTSIRSIDFTRITDDQGLIKELNVKAKPVASDTWCQGEATMQIVSEWKTSYPDKESRYGLNIDEGTVLVSNFDSPRSFRDHLKEQSKVRDLLTLLVGRSIHFRQHKGLFADEGVAVGGGVGASVRG</sequence>
<organism evidence="2 3">
    <name type="scientific">Glutamicibacter arilaitensis (strain DSM 16368 / CIP 108037 / IAM 15318 / JCM 13566 / NCIMB 14258 / Re117)</name>
    <name type="common">Arthrobacter arilaitensis</name>
    <dbReference type="NCBI Taxonomy" id="861360"/>
    <lineage>
        <taxon>Bacteria</taxon>
        <taxon>Bacillati</taxon>
        <taxon>Actinomycetota</taxon>
        <taxon>Actinomycetes</taxon>
        <taxon>Micrococcales</taxon>
        <taxon>Micrococcaceae</taxon>
        <taxon>Glutamicibacter</taxon>
    </lineage>
</organism>